<name>A0A9P7YWH1_9HELO</name>
<feature type="non-terminal residue" evidence="3">
    <location>
        <position position="1"/>
    </location>
</feature>
<evidence type="ECO:0000313" key="3">
    <source>
        <dbReference type="EMBL" id="KAG9240941.1"/>
    </source>
</evidence>
<dbReference type="OrthoDB" id="195446at2759"/>
<dbReference type="Proteomes" id="UP000887226">
    <property type="component" value="Unassembled WGS sequence"/>
</dbReference>
<gene>
    <name evidence="3" type="ORF">BJ878DRAFT_393237</name>
</gene>
<accession>A0A9P7YWH1</accession>
<evidence type="ECO:0000256" key="1">
    <source>
        <dbReference type="ARBA" id="ARBA00022737"/>
    </source>
</evidence>
<dbReference type="InterPro" id="IPR027417">
    <property type="entry name" value="P-loop_NTPase"/>
</dbReference>
<comment type="caution">
    <text evidence="3">The sequence shown here is derived from an EMBL/GenBank/DDBJ whole genome shotgun (WGS) entry which is preliminary data.</text>
</comment>
<keyword evidence="1" id="KW-0677">Repeat</keyword>
<feature type="non-terminal residue" evidence="3">
    <location>
        <position position="68"/>
    </location>
</feature>
<proteinExistence type="predicted"/>
<evidence type="ECO:0000259" key="2">
    <source>
        <dbReference type="Pfam" id="PF24883"/>
    </source>
</evidence>
<dbReference type="Pfam" id="PF24883">
    <property type="entry name" value="NPHP3_N"/>
    <property type="match status" value="1"/>
</dbReference>
<reference evidence="3" key="1">
    <citation type="journal article" date="2021" name="IMA Fungus">
        <title>Genomic characterization of three marine fungi, including Emericellopsis atlantica sp. nov. with signatures of a generalist lifestyle and marine biomass degradation.</title>
        <authorList>
            <person name="Hagestad O.C."/>
            <person name="Hou L."/>
            <person name="Andersen J.H."/>
            <person name="Hansen E.H."/>
            <person name="Altermark B."/>
            <person name="Li C."/>
            <person name="Kuhnert E."/>
            <person name="Cox R.J."/>
            <person name="Crous P.W."/>
            <person name="Spatafora J.W."/>
            <person name="Lail K."/>
            <person name="Amirebrahimi M."/>
            <person name="Lipzen A."/>
            <person name="Pangilinan J."/>
            <person name="Andreopoulos W."/>
            <person name="Hayes R.D."/>
            <person name="Ng V."/>
            <person name="Grigoriev I.V."/>
            <person name="Jackson S.A."/>
            <person name="Sutton T.D.S."/>
            <person name="Dobson A.D.W."/>
            <person name="Rama T."/>
        </authorList>
    </citation>
    <scope>NUCLEOTIDE SEQUENCE</scope>
    <source>
        <strain evidence="3">TRa3180A</strain>
    </source>
</reference>
<feature type="domain" description="Nephrocystin 3-like N-terminal" evidence="2">
    <location>
        <begin position="3"/>
        <end position="67"/>
    </location>
</feature>
<dbReference type="EMBL" id="MU254305">
    <property type="protein sequence ID" value="KAG9240941.1"/>
    <property type="molecule type" value="Genomic_DNA"/>
</dbReference>
<dbReference type="InterPro" id="IPR056884">
    <property type="entry name" value="NPHP3-like_N"/>
</dbReference>
<organism evidence="3 4">
    <name type="scientific">Calycina marina</name>
    <dbReference type="NCBI Taxonomy" id="1763456"/>
    <lineage>
        <taxon>Eukaryota</taxon>
        <taxon>Fungi</taxon>
        <taxon>Dikarya</taxon>
        <taxon>Ascomycota</taxon>
        <taxon>Pezizomycotina</taxon>
        <taxon>Leotiomycetes</taxon>
        <taxon>Helotiales</taxon>
        <taxon>Pezizellaceae</taxon>
        <taxon>Calycina</taxon>
    </lineage>
</organism>
<evidence type="ECO:0000313" key="4">
    <source>
        <dbReference type="Proteomes" id="UP000887226"/>
    </source>
</evidence>
<dbReference type="Gene3D" id="3.40.50.300">
    <property type="entry name" value="P-loop containing nucleotide triphosphate hydrolases"/>
    <property type="match status" value="1"/>
</dbReference>
<sequence>ARTLFYLGIPGAGKTTIAAIAVDHLCKRARSKAFGFAYLFCAYKAQADQTYAVPLATALKKLVHDRPP</sequence>
<protein>
    <recommendedName>
        <fullName evidence="2">Nephrocystin 3-like N-terminal domain-containing protein</fullName>
    </recommendedName>
</protein>
<dbReference type="AlphaFoldDB" id="A0A9P7YWH1"/>
<keyword evidence="4" id="KW-1185">Reference proteome</keyword>